<comment type="caution">
    <text evidence="2">The sequence shown here is derived from an EMBL/GenBank/DDBJ whole genome shotgun (WGS) entry which is preliminary data.</text>
</comment>
<evidence type="ECO:0000313" key="3">
    <source>
        <dbReference type="Proteomes" id="UP000554482"/>
    </source>
</evidence>
<keyword evidence="3" id="KW-1185">Reference proteome</keyword>
<dbReference type="Proteomes" id="UP000554482">
    <property type="component" value="Unassembled WGS sequence"/>
</dbReference>
<dbReference type="EMBL" id="JABWDY010025440">
    <property type="protein sequence ID" value="KAF5189468.1"/>
    <property type="molecule type" value="Genomic_DNA"/>
</dbReference>
<organism evidence="2 3">
    <name type="scientific">Thalictrum thalictroides</name>
    <name type="common">Rue-anemone</name>
    <name type="synonym">Anemone thalictroides</name>
    <dbReference type="NCBI Taxonomy" id="46969"/>
    <lineage>
        <taxon>Eukaryota</taxon>
        <taxon>Viridiplantae</taxon>
        <taxon>Streptophyta</taxon>
        <taxon>Embryophyta</taxon>
        <taxon>Tracheophyta</taxon>
        <taxon>Spermatophyta</taxon>
        <taxon>Magnoliopsida</taxon>
        <taxon>Ranunculales</taxon>
        <taxon>Ranunculaceae</taxon>
        <taxon>Thalictroideae</taxon>
        <taxon>Thalictrum</taxon>
    </lineage>
</organism>
<sequence>MGSTISKVPSGQPNTSTGNDFLEAAGILDEMQLDPSFWDQYKSQTIQEDEKVVAIDSTLNATNIPDLNIHPEEMNEHPADMNEQEANMDGRMNQHPTNINGQPADMNGHPVNMNVQPDGQTCEVKRELFKKFDNL</sequence>
<reference evidence="2 3" key="1">
    <citation type="submission" date="2020-06" db="EMBL/GenBank/DDBJ databases">
        <title>Transcriptomic and genomic resources for Thalictrum thalictroides and T. hernandezii: Facilitating candidate gene discovery in an emerging model plant lineage.</title>
        <authorList>
            <person name="Arias T."/>
            <person name="Riano-Pachon D.M."/>
            <person name="Di Stilio V.S."/>
        </authorList>
    </citation>
    <scope>NUCLEOTIDE SEQUENCE [LARGE SCALE GENOMIC DNA]</scope>
    <source>
        <strain evidence="3">cv. WT478/WT964</strain>
        <tissue evidence="2">Leaves</tissue>
    </source>
</reference>
<feature type="region of interest" description="Disordered" evidence="1">
    <location>
        <begin position="89"/>
        <end position="108"/>
    </location>
</feature>
<proteinExistence type="predicted"/>
<protein>
    <submittedName>
        <fullName evidence="2">Uncharacterized protein</fullName>
    </submittedName>
</protein>
<name>A0A7J6VY14_THATH</name>
<evidence type="ECO:0000313" key="2">
    <source>
        <dbReference type="EMBL" id="KAF5189468.1"/>
    </source>
</evidence>
<feature type="compositionally biased region" description="Polar residues" evidence="1">
    <location>
        <begin position="1"/>
        <end position="19"/>
    </location>
</feature>
<dbReference type="AlphaFoldDB" id="A0A7J6VY14"/>
<accession>A0A7J6VY14</accession>
<evidence type="ECO:0000256" key="1">
    <source>
        <dbReference type="SAM" id="MobiDB-lite"/>
    </source>
</evidence>
<gene>
    <name evidence="2" type="ORF">FRX31_020946</name>
</gene>
<feature type="region of interest" description="Disordered" evidence="1">
    <location>
        <begin position="1"/>
        <end position="20"/>
    </location>
</feature>